<name>A0ABP7WKV0_9SPHI</name>
<dbReference type="Gene3D" id="3.40.33.10">
    <property type="entry name" value="CAP"/>
    <property type="match status" value="1"/>
</dbReference>
<protein>
    <recommendedName>
        <fullName evidence="2">SCP domain-containing protein</fullName>
    </recommendedName>
</protein>
<dbReference type="Pfam" id="PF00188">
    <property type="entry name" value="CAP"/>
    <property type="match status" value="1"/>
</dbReference>
<organism evidence="3 4">
    <name type="scientific">Mucilaginibacter panaciglaebae</name>
    <dbReference type="NCBI Taxonomy" id="502331"/>
    <lineage>
        <taxon>Bacteria</taxon>
        <taxon>Pseudomonadati</taxon>
        <taxon>Bacteroidota</taxon>
        <taxon>Sphingobacteriia</taxon>
        <taxon>Sphingobacteriales</taxon>
        <taxon>Sphingobacteriaceae</taxon>
        <taxon>Mucilaginibacter</taxon>
    </lineage>
</organism>
<feature type="chain" id="PRO_5045395524" description="SCP domain-containing protein" evidence="1">
    <location>
        <begin position="22"/>
        <end position="190"/>
    </location>
</feature>
<evidence type="ECO:0000313" key="3">
    <source>
        <dbReference type="EMBL" id="GAA4090526.1"/>
    </source>
</evidence>
<dbReference type="PANTHER" id="PTHR31157:SF1">
    <property type="entry name" value="SCP DOMAIN-CONTAINING PROTEIN"/>
    <property type="match status" value="1"/>
</dbReference>
<evidence type="ECO:0000256" key="1">
    <source>
        <dbReference type="SAM" id="SignalP"/>
    </source>
</evidence>
<accession>A0ABP7WKV0</accession>
<gene>
    <name evidence="3" type="ORF">GCM10022392_10100</name>
</gene>
<dbReference type="InterPro" id="IPR035940">
    <property type="entry name" value="CAP_sf"/>
</dbReference>
<dbReference type="RefSeq" id="WP_345101412.1">
    <property type="nucleotide sequence ID" value="NZ_BAABCV010000003.1"/>
</dbReference>
<proteinExistence type="predicted"/>
<evidence type="ECO:0000313" key="4">
    <source>
        <dbReference type="Proteomes" id="UP001500841"/>
    </source>
</evidence>
<keyword evidence="4" id="KW-1185">Reference proteome</keyword>
<reference evidence="4" key="1">
    <citation type="journal article" date="2019" name="Int. J. Syst. Evol. Microbiol.">
        <title>The Global Catalogue of Microorganisms (GCM) 10K type strain sequencing project: providing services to taxonomists for standard genome sequencing and annotation.</title>
        <authorList>
            <consortium name="The Broad Institute Genomics Platform"/>
            <consortium name="The Broad Institute Genome Sequencing Center for Infectious Disease"/>
            <person name="Wu L."/>
            <person name="Ma J."/>
        </authorList>
    </citation>
    <scope>NUCLEOTIDE SEQUENCE [LARGE SCALE GENOMIC DNA]</scope>
    <source>
        <strain evidence="4">JCM 17085</strain>
    </source>
</reference>
<dbReference type="Proteomes" id="UP001500841">
    <property type="component" value="Unassembled WGS sequence"/>
</dbReference>
<comment type="caution">
    <text evidence="3">The sequence shown here is derived from an EMBL/GenBank/DDBJ whole genome shotgun (WGS) entry which is preliminary data.</text>
</comment>
<keyword evidence="1" id="KW-0732">Signal</keyword>
<dbReference type="SUPFAM" id="SSF55797">
    <property type="entry name" value="PR-1-like"/>
    <property type="match status" value="1"/>
</dbReference>
<dbReference type="PANTHER" id="PTHR31157">
    <property type="entry name" value="SCP DOMAIN-CONTAINING PROTEIN"/>
    <property type="match status" value="1"/>
</dbReference>
<sequence>MKYLTFLCGFVLALHAPNLYAQTPGSSKFKRQFLELINKTRAIGCDCGNTHMPPAPPLVWNDDLEKAAKGHAKDMASKKYFSHISKDGRDAMKRAEDAGYKHDGYQSFTVGENIAQGQMSIEQVTNGWFHSEGHCRNLMNPDFKEVGIWVYNLYWVQDFGGRVEFSPALKQMIKSGKAHIIRGSVRKEHY</sequence>
<feature type="domain" description="SCP" evidence="2">
    <location>
        <begin position="34"/>
        <end position="153"/>
    </location>
</feature>
<feature type="signal peptide" evidence="1">
    <location>
        <begin position="1"/>
        <end position="21"/>
    </location>
</feature>
<dbReference type="InterPro" id="IPR014044">
    <property type="entry name" value="CAP_dom"/>
</dbReference>
<dbReference type="CDD" id="cd05379">
    <property type="entry name" value="CAP_bacterial"/>
    <property type="match status" value="1"/>
</dbReference>
<evidence type="ECO:0000259" key="2">
    <source>
        <dbReference type="Pfam" id="PF00188"/>
    </source>
</evidence>
<dbReference type="EMBL" id="BAABCV010000003">
    <property type="protein sequence ID" value="GAA4090526.1"/>
    <property type="molecule type" value="Genomic_DNA"/>
</dbReference>